<name>A0ABN1NBV9_9ACTN</name>
<protein>
    <submittedName>
        <fullName evidence="1">Uncharacterized protein</fullName>
    </submittedName>
</protein>
<sequence length="66" mass="7475">MADAQEREACAGYGAFEAVLLGEAGRWRGRREFLEEPVVRVEDTHGMGVRLTRRTGVMSPDRLVRR</sequence>
<organism evidence="1 2">
    <name type="scientific">Streptomyces thermoalcalitolerans</name>
    <dbReference type="NCBI Taxonomy" id="65605"/>
    <lineage>
        <taxon>Bacteria</taxon>
        <taxon>Bacillati</taxon>
        <taxon>Actinomycetota</taxon>
        <taxon>Actinomycetes</taxon>
        <taxon>Kitasatosporales</taxon>
        <taxon>Streptomycetaceae</taxon>
        <taxon>Streptomyces</taxon>
    </lineage>
</organism>
<keyword evidence="2" id="KW-1185">Reference proteome</keyword>
<evidence type="ECO:0000313" key="1">
    <source>
        <dbReference type="EMBL" id="GAA0901325.1"/>
    </source>
</evidence>
<dbReference type="EMBL" id="BAAAHG010000001">
    <property type="protein sequence ID" value="GAA0901325.1"/>
    <property type="molecule type" value="Genomic_DNA"/>
</dbReference>
<reference evidence="1 2" key="1">
    <citation type="journal article" date="2019" name="Int. J. Syst. Evol. Microbiol.">
        <title>The Global Catalogue of Microorganisms (GCM) 10K type strain sequencing project: providing services to taxonomists for standard genome sequencing and annotation.</title>
        <authorList>
            <consortium name="The Broad Institute Genomics Platform"/>
            <consortium name="The Broad Institute Genome Sequencing Center for Infectious Disease"/>
            <person name="Wu L."/>
            <person name="Ma J."/>
        </authorList>
    </citation>
    <scope>NUCLEOTIDE SEQUENCE [LARGE SCALE GENOMIC DNA]</scope>
    <source>
        <strain evidence="1 2">JCM 10673</strain>
    </source>
</reference>
<evidence type="ECO:0000313" key="2">
    <source>
        <dbReference type="Proteomes" id="UP001501005"/>
    </source>
</evidence>
<dbReference type="Proteomes" id="UP001501005">
    <property type="component" value="Unassembled WGS sequence"/>
</dbReference>
<accession>A0ABN1NBV9</accession>
<proteinExistence type="predicted"/>
<comment type="caution">
    <text evidence="1">The sequence shown here is derived from an EMBL/GenBank/DDBJ whole genome shotgun (WGS) entry which is preliminary data.</text>
</comment>
<gene>
    <name evidence="1" type="ORF">GCM10009549_02090</name>
</gene>